<proteinExistence type="predicted"/>
<dbReference type="SUPFAM" id="SSF52540">
    <property type="entry name" value="P-loop containing nucleoside triphosphate hydrolases"/>
    <property type="match status" value="1"/>
</dbReference>
<feature type="transmembrane region" description="Helical" evidence="7">
    <location>
        <begin position="144"/>
        <end position="172"/>
    </location>
</feature>
<dbReference type="InterPro" id="IPR017871">
    <property type="entry name" value="ABC_transporter-like_CS"/>
</dbReference>
<evidence type="ECO:0000256" key="6">
    <source>
        <dbReference type="ARBA" id="ARBA00023136"/>
    </source>
</evidence>
<dbReference type="Pfam" id="PF00664">
    <property type="entry name" value="ABC_membrane"/>
    <property type="match status" value="1"/>
</dbReference>
<dbReference type="RefSeq" id="WP_128752912.1">
    <property type="nucleotide sequence ID" value="NZ_CP035282.1"/>
</dbReference>
<dbReference type="InterPro" id="IPR011527">
    <property type="entry name" value="ABC1_TM_dom"/>
</dbReference>
<evidence type="ECO:0000256" key="2">
    <source>
        <dbReference type="ARBA" id="ARBA00022692"/>
    </source>
</evidence>
<keyword evidence="6 7" id="KW-0472">Membrane</keyword>
<feature type="transmembrane region" description="Helical" evidence="7">
    <location>
        <begin position="20"/>
        <end position="38"/>
    </location>
</feature>
<dbReference type="Gene3D" id="1.20.1560.10">
    <property type="entry name" value="ABC transporter type 1, transmembrane domain"/>
    <property type="match status" value="1"/>
</dbReference>
<organism evidence="10 11">
    <name type="scientific">Acidilutibacter cellobiosedens</name>
    <dbReference type="NCBI Taxonomy" id="2507161"/>
    <lineage>
        <taxon>Bacteria</taxon>
        <taxon>Bacillati</taxon>
        <taxon>Bacillota</taxon>
        <taxon>Tissierellia</taxon>
        <taxon>Tissierellales</taxon>
        <taxon>Acidilutibacteraceae</taxon>
        <taxon>Acidilutibacter</taxon>
    </lineage>
</organism>
<keyword evidence="2 7" id="KW-0812">Transmembrane</keyword>
<dbReference type="InterPro" id="IPR003593">
    <property type="entry name" value="AAA+_ATPase"/>
</dbReference>
<name>A0A410QEI6_9FIRM</name>
<evidence type="ECO:0000256" key="5">
    <source>
        <dbReference type="ARBA" id="ARBA00022989"/>
    </source>
</evidence>
<dbReference type="InterPro" id="IPR039421">
    <property type="entry name" value="Type_1_exporter"/>
</dbReference>
<feature type="domain" description="ABC transmembrane type-1" evidence="9">
    <location>
        <begin position="19"/>
        <end position="301"/>
    </location>
</feature>
<gene>
    <name evidence="10" type="ORF">EQM13_12845</name>
</gene>
<dbReference type="PROSITE" id="PS00211">
    <property type="entry name" value="ABC_TRANSPORTER_1"/>
    <property type="match status" value="1"/>
</dbReference>
<evidence type="ECO:0000259" key="9">
    <source>
        <dbReference type="PROSITE" id="PS50929"/>
    </source>
</evidence>
<protein>
    <submittedName>
        <fullName evidence="10">ABC transporter ATP-binding protein</fullName>
    </submittedName>
</protein>
<keyword evidence="11" id="KW-1185">Reference proteome</keyword>
<evidence type="ECO:0000256" key="7">
    <source>
        <dbReference type="SAM" id="Phobius"/>
    </source>
</evidence>
<dbReference type="SUPFAM" id="SSF90123">
    <property type="entry name" value="ABC transporter transmembrane region"/>
    <property type="match status" value="1"/>
</dbReference>
<evidence type="ECO:0000259" key="8">
    <source>
        <dbReference type="PROSITE" id="PS50893"/>
    </source>
</evidence>
<feature type="transmembrane region" description="Helical" evidence="7">
    <location>
        <begin position="58"/>
        <end position="79"/>
    </location>
</feature>
<dbReference type="GO" id="GO:0005524">
    <property type="term" value="F:ATP binding"/>
    <property type="evidence" value="ECO:0007669"/>
    <property type="project" value="UniProtKB-KW"/>
</dbReference>
<dbReference type="EMBL" id="CP035282">
    <property type="protein sequence ID" value="QAT62386.1"/>
    <property type="molecule type" value="Genomic_DNA"/>
</dbReference>
<dbReference type="Gene3D" id="3.40.50.300">
    <property type="entry name" value="P-loop containing nucleotide triphosphate hydrolases"/>
    <property type="match status" value="1"/>
</dbReference>
<evidence type="ECO:0000256" key="4">
    <source>
        <dbReference type="ARBA" id="ARBA00022840"/>
    </source>
</evidence>
<feature type="domain" description="ABC transporter" evidence="8">
    <location>
        <begin position="320"/>
        <end position="560"/>
    </location>
</feature>
<dbReference type="Proteomes" id="UP000287969">
    <property type="component" value="Chromosome"/>
</dbReference>
<dbReference type="PROSITE" id="PS50929">
    <property type="entry name" value="ABC_TM1F"/>
    <property type="match status" value="1"/>
</dbReference>
<evidence type="ECO:0000313" key="10">
    <source>
        <dbReference type="EMBL" id="QAT62386.1"/>
    </source>
</evidence>
<dbReference type="GO" id="GO:0016887">
    <property type="term" value="F:ATP hydrolysis activity"/>
    <property type="evidence" value="ECO:0007669"/>
    <property type="project" value="InterPro"/>
</dbReference>
<dbReference type="PANTHER" id="PTHR43394">
    <property type="entry name" value="ATP-DEPENDENT PERMEASE MDL1, MITOCHONDRIAL"/>
    <property type="match status" value="1"/>
</dbReference>
<dbReference type="InterPro" id="IPR027417">
    <property type="entry name" value="P-loop_NTPase"/>
</dbReference>
<dbReference type="GO" id="GO:0015421">
    <property type="term" value="F:ABC-type oligopeptide transporter activity"/>
    <property type="evidence" value="ECO:0007669"/>
    <property type="project" value="TreeGrafter"/>
</dbReference>
<dbReference type="PROSITE" id="PS50893">
    <property type="entry name" value="ABC_TRANSPORTER_2"/>
    <property type="match status" value="1"/>
</dbReference>
<evidence type="ECO:0000256" key="1">
    <source>
        <dbReference type="ARBA" id="ARBA00004651"/>
    </source>
</evidence>
<keyword evidence="3" id="KW-0547">Nucleotide-binding</keyword>
<sequence length="561" mass="63590">MKKRNNVVLKALFHSPLKILGLTILYIFTAIFVNILSKDLGTAFDIGISGSTNDFKDYAIKITLTLALLLAFQFLANVFEQKYYFETLKRTRLGIFNEIGKKPLYKFIEKDCGEYSSSLINDVKLLEEQFFNPVRLTYNHVIKLIIAIVFVIQINVGITIFIIIASFIPVLIPNLFTKKLSEKFSNYSVGISNYTMNLNELLEGYDVIKTYNAEDSIKFRHNEINEAALTTKRNAYNFLGIVSNIAAITSIFVMMGALLIGMFLSIHGILTVGEVFAITFISSNITAPLSTISSNFSNIKGSKKIIQKFNNEEYKKDELVELNNINKGIEFKNYFLTINKPILKNVNYTFEIGKKYAIVGGSGSGKSSLVKSILGYYYDYSGDIFVDGLELRTININSVYDNISYVPQSVSFFQGTIRDNLSYFKSNTKLKLTEVLEFANIYKKIQSLPNKLDTEIDRTVSELSGGEKQRIGIARSVVEGKQIFILDEATSALDGKNYNIVENNILEKDITLITVTHRLDKNILEKYDDIIVLENGEIVENGRFEDLIDKKSHFYQLYFGN</sequence>
<dbReference type="OrthoDB" id="95687at2"/>
<dbReference type="SMART" id="SM00382">
    <property type="entry name" value="AAA"/>
    <property type="match status" value="1"/>
</dbReference>
<dbReference type="KEGG" id="spoa:EQM13_12845"/>
<keyword evidence="4 10" id="KW-0067">ATP-binding</keyword>
<dbReference type="Pfam" id="PF00005">
    <property type="entry name" value="ABC_tran"/>
    <property type="match status" value="1"/>
</dbReference>
<dbReference type="GO" id="GO:0005886">
    <property type="term" value="C:plasma membrane"/>
    <property type="evidence" value="ECO:0007669"/>
    <property type="project" value="UniProtKB-SubCell"/>
</dbReference>
<evidence type="ECO:0000256" key="3">
    <source>
        <dbReference type="ARBA" id="ARBA00022741"/>
    </source>
</evidence>
<accession>A0A410QEI6</accession>
<dbReference type="InterPro" id="IPR003439">
    <property type="entry name" value="ABC_transporter-like_ATP-bd"/>
</dbReference>
<keyword evidence="5 7" id="KW-1133">Transmembrane helix</keyword>
<dbReference type="AlphaFoldDB" id="A0A410QEI6"/>
<feature type="transmembrane region" description="Helical" evidence="7">
    <location>
        <begin position="238"/>
        <end position="264"/>
    </location>
</feature>
<comment type="subcellular location">
    <subcellularLocation>
        <location evidence="1">Cell membrane</location>
        <topology evidence="1">Multi-pass membrane protein</topology>
    </subcellularLocation>
</comment>
<dbReference type="PANTHER" id="PTHR43394:SF1">
    <property type="entry name" value="ATP-BINDING CASSETTE SUB-FAMILY B MEMBER 10, MITOCHONDRIAL"/>
    <property type="match status" value="1"/>
</dbReference>
<reference evidence="11" key="1">
    <citation type="submission" date="2019-01" db="EMBL/GenBank/DDBJ databases">
        <title>Draft genomes of a novel of Sporanaerobacter strains.</title>
        <authorList>
            <person name="Ma S."/>
        </authorList>
    </citation>
    <scope>NUCLEOTIDE SEQUENCE [LARGE SCALE GENOMIC DNA]</scope>
    <source>
        <strain evidence="11">NJN-17</strain>
    </source>
</reference>
<evidence type="ECO:0000313" key="11">
    <source>
        <dbReference type="Proteomes" id="UP000287969"/>
    </source>
</evidence>
<dbReference type="InterPro" id="IPR036640">
    <property type="entry name" value="ABC1_TM_sf"/>
</dbReference>